<protein>
    <submittedName>
        <fullName evidence="2">Uncharacterized protein</fullName>
    </submittedName>
</protein>
<name>A0A2Z7BT49_9LAMI</name>
<dbReference type="Proteomes" id="UP000250235">
    <property type="component" value="Unassembled WGS sequence"/>
</dbReference>
<proteinExistence type="predicted"/>
<accession>A0A2Z7BT49</accession>
<organism evidence="2 3">
    <name type="scientific">Dorcoceras hygrometricum</name>
    <dbReference type="NCBI Taxonomy" id="472368"/>
    <lineage>
        <taxon>Eukaryota</taxon>
        <taxon>Viridiplantae</taxon>
        <taxon>Streptophyta</taxon>
        <taxon>Embryophyta</taxon>
        <taxon>Tracheophyta</taxon>
        <taxon>Spermatophyta</taxon>
        <taxon>Magnoliopsida</taxon>
        <taxon>eudicotyledons</taxon>
        <taxon>Gunneridae</taxon>
        <taxon>Pentapetalae</taxon>
        <taxon>asterids</taxon>
        <taxon>lamiids</taxon>
        <taxon>Lamiales</taxon>
        <taxon>Gesneriaceae</taxon>
        <taxon>Didymocarpoideae</taxon>
        <taxon>Trichosporeae</taxon>
        <taxon>Loxocarpinae</taxon>
        <taxon>Dorcoceras</taxon>
    </lineage>
</organism>
<evidence type="ECO:0000256" key="1">
    <source>
        <dbReference type="SAM" id="MobiDB-lite"/>
    </source>
</evidence>
<gene>
    <name evidence="2" type="ORF">F511_43433</name>
</gene>
<evidence type="ECO:0000313" key="2">
    <source>
        <dbReference type="EMBL" id="KZV37486.1"/>
    </source>
</evidence>
<feature type="region of interest" description="Disordered" evidence="1">
    <location>
        <begin position="13"/>
        <end position="78"/>
    </location>
</feature>
<evidence type="ECO:0000313" key="3">
    <source>
        <dbReference type="Proteomes" id="UP000250235"/>
    </source>
</evidence>
<dbReference type="EMBL" id="KV002787">
    <property type="protein sequence ID" value="KZV37486.1"/>
    <property type="molecule type" value="Genomic_DNA"/>
</dbReference>
<sequence length="138" mass="14799">MIFGIRLIESTTGSKVPSSVYTRRPDEISTDGNSSKKLAGTNPARGGGGDGGGRRRGCEGEEGAAASQDWRLGFISPRPEPRFLRQSTLEGLTRSARTETPRKVDRNKFRRGAAAAMVVAGGGDVRERRGRRLLKIGG</sequence>
<dbReference type="AlphaFoldDB" id="A0A2Z7BT49"/>
<keyword evidence="3" id="KW-1185">Reference proteome</keyword>
<reference evidence="2 3" key="1">
    <citation type="journal article" date="2015" name="Proc. Natl. Acad. Sci. U.S.A.">
        <title>The resurrection genome of Boea hygrometrica: A blueprint for survival of dehydration.</title>
        <authorList>
            <person name="Xiao L."/>
            <person name="Yang G."/>
            <person name="Zhang L."/>
            <person name="Yang X."/>
            <person name="Zhao S."/>
            <person name="Ji Z."/>
            <person name="Zhou Q."/>
            <person name="Hu M."/>
            <person name="Wang Y."/>
            <person name="Chen M."/>
            <person name="Xu Y."/>
            <person name="Jin H."/>
            <person name="Xiao X."/>
            <person name="Hu G."/>
            <person name="Bao F."/>
            <person name="Hu Y."/>
            <person name="Wan P."/>
            <person name="Li L."/>
            <person name="Deng X."/>
            <person name="Kuang T."/>
            <person name="Xiang C."/>
            <person name="Zhu J.K."/>
            <person name="Oliver M.J."/>
            <person name="He Y."/>
        </authorList>
    </citation>
    <scope>NUCLEOTIDE SEQUENCE [LARGE SCALE GENOMIC DNA]</scope>
    <source>
        <strain evidence="3">cv. XS01</strain>
    </source>
</reference>